<dbReference type="AlphaFoldDB" id="A0A9N9WTI9"/>
<dbReference type="Proteomes" id="UP001153620">
    <property type="component" value="Chromosome 3"/>
</dbReference>
<organism evidence="3 4">
    <name type="scientific">Chironomus riparius</name>
    <dbReference type="NCBI Taxonomy" id="315576"/>
    <lineage>
        <taxon>Eukaryota</taxon>
        <taxon>Metazoa</taxon>
        <taxon>Ecdysozoa</taxon>
        <taxon>Arthropoda</taxon>
        <taxon>Hexapoda</taxon>
        <taxon>Insecta</taxon>
        <taxon>Pterygota</taxon>
        <taxon>Neoptera</taxon>
        <taxon>Endopterygota</taxon>
        <taxon>Diptera</taxon>
        <taxon>Nematocera</taxon>
        <taxon>Chironomoidea</taxon>
        <taxon>Chironomidae</taxon>
        <taxon>Chironominae</taxon>
        <taxon>Chironomus</taxon>
    </lineage>
</organism>
<dbReference type="Pfam" id="PF00498">
    <property type="entry name" value="FHA"/>
    <property type="match status" value="1"/>
</dbReference>
<dbReference type="InterPro" id="IPR000253">
    <property type="entry name" value="FHA_dom"/>
</dbReference>
<name>A0A9N9WTI9_9DIPT</name>
<dbReference type="OrthoDB" id="4096268at2759"/>
<feature type="domain" description="FHA" evidence="2">
    <location>
        <begin position="40"/>
        <end position="92"/>
    </location>
</feature>
<dbReference type="PROSITE" id="PS50006">
    <property type="entry name" value="FHA_DOMAIN"/>
    <property type="match status" value="1"/>
</dbReference>
<dbReference type="SUPFAM" id="SSF49879">
    <property type="entry name" value="SMAD/FHA domain"/>
    <property type="match status" value="1"/>
</dbReference>
<protein>
    <recommendedName>
        <fullName evidence="2">FHA domain-containing protein</fullName>
    </recommendedName>
</protein>
<reference evidence="3" key="2">
    <citation type="submission" date="2022-10" db="EMBL/GenBank/DDBJ databases">
        <authorList>
            <consortium name="ENA_rothamsted_submissions"/>
            <consortium name="culmorum"/>
            <person name="King R."/>
        </authorList>
    </citation>
    <scope>NUCLEOTIDE SEQUENCE</scope>
</reference>
<accession>A0A9N9WTI9</accession>
<sequence>MASSYEVPNWAGKPPSGLHLDIYKDDKFVQKIMIDEKKCYLFGRNPELNDFRIDHSSCSRIHAALVYHKFLNLTYLVDLNSTHGTFIGSIRLESQKPTVVQINSKFHFGASTRYYTLRERIKTQNIVEDLPSEIGNLPESQDDVDNLTEYNTANNRKISTLGISEAITVKKGAKRKRVHFNEEEIVINPEDIDPSVGKFRNLVQSTVIPVSNKRMRLESTGSFFSSPPNQYAEHKHILHHPIMHSAPNLYAGLPSTSNDGEKMDESYGLYASKFMPSFPNPAPEIDTKAASASLSQVQFKNQDEEMQDSEHEPKKKKYAKETWYGPKKAPKAFGDI</sequence>
<dbReference type="Gene3D" id="2.60.200.20">
    <property type="match status" value="1"/>
</dbReference>
<dbReference type="SMART" id="SM00240">
    <property type="entry name" value="FHA"/>
    <property type="match status" value="1"/>
</dbReference>
<evidence type="ECO:0000313" key="3">
    <source>
        <dbReference type="EMBL" id="CAG9808603.1"/>
    </source>
</evidence>
<feature type="region of interest" description="Disordered" evidence="1">
    <location>
        <begin position="281"/>
        <end position="323"/>
    </location>
</feature>
<dbReference type="PANTHER" id="PTHR23308">
    <property type="entry name" value="NUCLEAR INHIBITOR OF PROTEIN PHOSPHATASE-1"/>
    <property type="match status" value="1"/>
</dbReference>
<evidence type="ECO:0000259" key="2">
    <source>
        <dbReference type="PROSITE" id="PS50006"/>
    </source>
</evidence>
<reference evidence="3" key="1">
    <citation type="submission" date="2022-01" db="EMBL/GenBank/DDBJ databases">
        <authorList>
            <person name="King R."/>
        </authorList>
    </citation>
    <scope>NUCLEOTIDE SEQUENCE</scope>
</reference>
<dbReference type="CDD" id="cd22674">
    <property type="entry name" value="FHA_PPP1R8"/>
    <property type="match status" value="1"/>
</dbReference>
<evidence type="ECO:0000256" key="1">
    <source>
        <dbReference type="SAM" id="MobiDB-lite"/>
    </source>
</evidence>
<dbReference type="InterPro" id="IPR050923">
    <property type="entry name" value="Cell_Proc_Reg/RNA_Proc"/>
</dbReference>
<proteinExistence type="predicted"/>
<dbReference type="FunFam" id="2.60.200.20:FF:000019">
    <property type="entry name" value="Nuclear inhibitor of protein phosphatase"/>
    <property type="match status" value="1"/>
</dbReference>
<dbReference type="InterPro" id="IPR008984">
    <property type="entry name" value="SMAD_FHA_dom_sf"/>
</dbReference>
<dbReference type="EMBL" id="OU895879">
    <property type="protein sequence ID" value="CAG9808603.1"/>
    <property type="molecule type" value="Genomic_DNA"/>
</dbReference>
<gene>
    <name evidence="3" type="ORF">CHIRRI_LOCUS11441</name>
</gene>
<keyword evidence="4" id="KW-1185">Reference proteome</keyword>
<feature type="compositionally biased region" description="Polar residues" evidence="1">
    <location>
        <begin position="290"/>
        <end position="300"/>
    </location>
</feature>
<dbReference type="Gene3D" id="6.10.250.1290">
    <property type="match status" value="1"/>
</dbReference>
<evidence type="ECO:0000313" key="4">
    <source>
        <dbReference type="Proteomes" id="UP001153620"/>
    </source>
</evidence>